<reference evidence="2 3" key="1">
    <citation type="journal article" date="2019" name="Nat. Ecol. Evol.">
        <title>Megaphylogeny resolves global patterns of mushroom evolution.</title>
        <authorList>
            <person name="Varga T."/>
            <person name="Krizsan K."/>
            <person name="Foldi C."/>
            <person name="Dima B."/>
            <person name="Sanchez-Garcia M."/>
            <person name="Sanchez-Ramirez S."/>
            <person name="Szollosi G.J."/>
            <person name="Szarkandi J.G."/>
            <person name="Papp V."/>
            <person name="Albert L."/>
            <person name="Andreopoulos W."/>
            <person name="Angelini C."/>
            <person name="Antonin V."/>
            <person name="Barry K.W."/>
            <person name="Bougher N.L."/>
            <person name="Buchanan P."/>
            <person name="Buyck B."/>
            <person name="Bense V."/>
            <person name="Catcheside P."/>
            <person name="Chovatia M."/>
            <person name="Cooper J."/>
            <person name="Damon W."/>
            <person name="Desjardin D."/>
            <person name="Finy P."/>
            <person name="Geml J."/>
            <person name="Haridas S."/>
            <person name="Hughes K."/>
            <person name="Justo A."/>
            <person name="Karasinski D."/>
            <person name="Kautmanova I."/>
            <person name="Kiss B."/>
            <person name="Kocsube S."/>
            <person name="Kotiranta H."/>
            <person name="LaButti K.M."/>
            <person name="Lechner B.E."/>
            <person name="Liimatainen K."/>
            <person name="Lipzen A."/>
            <person name="Lukacs Z."/>
            <person name="Mihaltcheva S."/>
            <person name="Morgado L.N."/>
            <person name="Niskanen T."/>
            <person name="Noordeloos M.E."/>
            <person name="Ohm R.A."/>
            <person name="Ortiz-Santana B."/>
            <person name="Ovrebo C."/>
            <person name="Racz N."/>
            <person name="Riley R."/>
            <person name="Savchenko A."/>
            <person name="Shiryaev A."/>
            <person name="Soop K."/>
            <person name="Spirin V."/>
            <person name="Szebenyi C."/>
            <person name="Tomsovsky M."/>
            <person name="Tulloss R.E."/>
            <person name="Uehling J."/>
            <person name="Grigoriev I.V."/>
            <person name="Vagvolgyi C."/>
            <person name="Papp T."/>
            <person name="Martin F.M."/>
            <person name="Miettinen O."/>
            <person name="Hibbett D.S."/>
            <person name="Nagy L.G."/>
        </authorList>
    </citation>
    <scope>NUCLEOTIDE SEQUENCE [LARGE SCALE GENOMIC DNA]</scope>
    <source>
        <strain evidence="2 3">CBS 309.79</strain>
    </source>
</reference>
<proteinExistence type="predicted"/>
<dbReference type="AlphaFoldDB" id="A0A5C3QMQ4"/>
<feature type="signal peptide" evidence="1">
    <location>
        <begin position="1"/>
        <end position="20"/>
    </location>
</feature>
<keyword evidence="3" id="KW-1185">Reference proteome</keyword>
<gene>
    <name evidence="2" type="ORF">BDV98DRAFT_581684</name>
</gene>
<name>A0A5C3QMQ4_9AGAR</name>
<evidence type="ECO:0000313" key="2">
    <source>
        <dbReference type="EMBL" id="TFL02827.1"/>
    </source>
</evidence>
<protein>
    <submittedName>
        <fullName evidence="2">Uncharacterized protein</fullName>
    </submittedName>
</protein>
<keyword evidence="1" id="KW-0732">Signal</keyword>
<accession>A0A5C3QMQ4</accession>
<evidence type="ECO:0000256" key="1">
    <source>
        <dbReference type="SAM" id="SignalP"/>
    </source>
</evidence>
<organism evidence="2 3">
    <name type="scientific">Pterulicium gracile</name>
    <dbReference type="NCBI Taxonomy" id="1884261"/>
    <lineage>
        <taxon>Eukaryota</taxon>
        <taxon>Fungi</taxon>
        <taxon>Dikarya</taxon>
        <taxon>Basidiomycota</taxon>
        <taxon>Agaricomycotina</taxon>
        <taxon>Agaricomycetes</taxon>
        <taxon>Agaricomycetidae</taxon>
        <taxon>Agaricales</taxon>
        <taxon>Pleurotineae</taxon>
        <taxon>Pterulaceae</taxon>
        <taxon>Pterulicium</taxon>
    </lineage>
</organism>
<sequence>MLCFTSVALRALLLATKSLGEDNLPAACQSCSTGLNLMLLAHDFFTLNLACLAICEECLFASAEAPEGATIEESQTALNGIQILTDGVRAALGVFCEESGDKIRVPIIEVELEGELEGQDGEGGADESRGDV</sequence>
<dbReference type="Proteomes" id="UP000305067">
    <property type="component" value="Unassembled WGS sequence"/>
</dbReference>
<dbReference type="EMBL" id="ML178821">
    <property type="protein sequence ID" value="TFL02827.1"/>
    <property type="molecule type" value="Genomic_DNA"/>
</dbReference>
<evidence type="ECO:0000313" key="3">
    <source>
        <dbReference type="Proteomes" id="UP000305067"/>
    </source>
</evidence>
<feature type="chain" id="PRO_5022828800" evidence="1">
    <location>
        <begin position="21"/>
        <end position="132"/>
    </location>
</feature>